<dbReference type="EC" id="4.2.2.2" evidence="10"/>
<evidence type="ECO:0000256" key="9">
    <source>
        <dbReference type="ARBA" id="ARBA00025679"/>
    </source>
</evidence>
<evidence type="ECO:0000256" key="8">
    <source>
        <dbReference type="ARBA" id="ARBA00023239"/>
    </source>
</evidence>
<evidence type="ECO:0000256" key="10">
    <source>
        <dbReference type="RuleBase" id="RU367009"/>
    </source>
</evidence>
<feature type="region of interest" description="Disordered" evidence="11">
    <location>
        <begin position="142"/>
        <end position="228"/>
    </location>
</feature>
<dbReference type="Gene3D" id="2.160.20.10">
    <property type="entry name" value="Single-stranded right-handed beta-helix, Pectin lyase-like"/>
    <property type="match status" value="1"/>
</dbReference>
<dbReference type="PANTHER" id="PTHR33407">
    <property type="entry name" value="PECTATE LYASE F-RELATED"/>
    <property type="match status" value="1"/>
</dbReference>
<keyword evidence="7 10" id="KW-0106">Calcium</keyword>
<dbReference type="GO" id="GO:0005576">
    <property type="term" value="C:extracellular region"/>
    <property type="evidence" value="ECO:0007669"/>
    <property type="project" value="UniProtKB-SubCell"/>
</dbReference>
<evidence type="ECO:0000256" key="6">
    <source>
        <dbReference type="ARBA" id="ARBA00022729"/>
    </source>
</evidence>
<dbReference type="PANTHER" id="PTHR33407:SF9">
    <property type="entry name" value="PECTATE LYASE F-RELATED"/>
    <property type="match status" value="1"/>
</dbReference>
<keyword evidence="8 10" id="KW-0456">Lyase</keyword>
<evidence type="ECO:0000256" key="5">
    <source>
        <dbReference type="ARBA" id="ARBA00022525"/>
    </source>
</evidence>
<evidence type="ECO:0000256" key="3">
    <source>
        <dbReference type="ARBA" id="ARBA00004613"/>
    </source>
</evidence>
<dbReference type="Pfam" id="PF03211">
    <property type="entry name" value="Pectate_lyase"/>
    <property type="match status" value="1"/>
</dbReference>
<evidence type="ECO:0000256" key="1">
    <source>
        <dbReference type="ARBA" id="ARBA00000695"/>
    </source>
</evidence>
<dbReference type="GO" id="GO:0030570">
    <property type="term" value="F:pectate lyase activity"/>
    <property type="evidence" value="ECO:0007669"/>
    <property type="project" value="UniProtKB-UniRule"/>
</dbReference>
<dbReference type="InterPro" id="IPR004898">
    <property type="entry name" value="Pectate_lyase_PlyH/PlyE-like"/>
</dbReference>
<dbReference type="AlphaFoldDB" id="K2SYJ8"/>
<feature type="compositionally biased region" description="Polar residues" evidence="11">
    <location>
        <begin position="150"/>
        <end position="161"/>
    </location>
</feature>
<dbReference type="VEuPathDB" id="FungiDB:MPH_00980"/>
<dbReference type="GO" id="GO:0045490">
    <property type="term" value="P:pectin catabolic process"/>
    <property type="evidence" value="ECO:0007669"/>
    <property type="project" value="TreeGrafter"/>
</dbReference>
<gene>
    <name evidence="12" type="ORF">MPH_00980</name>
</gene>
<dbReference type="SUPFAM" id="SSF51126">
    <property type="entry name" value="Pectin lyase-like"/>
    <property type="match status" value="1"/>
</dbReference>
<dbReference type="HOGENOM" id="CLU_1214975_0_0_1"/>
<organism evidence="12 13">
    <name type="scientific">Macrophomina phaseolina (strain MS6)</name>
    <name type="common">Charcoal rot fungus</name>
    <dbReference type="NCBI Taxonomy" id="1126212"/>
    <lineage>
        <taxon>Eukaryota</taxon>
        <taxon>Fungi</taxon>
        <taxon>Dikarya</taxon>
        <taxon>Ascomycota</taxon>
        <taxon>Pezizomycotina</taxon>
        <taxon>Dothideomycetes</taxon>
        <taxon>Dothideomycetes incertae sedis</taxon>
        <taxon>Botryosphaeriales</taxon>
        <taxon>Botryosphaeriaceae</taxon>
        <taxon>Macrophomina</taxon>
    </lineage>
</organism>
<evidence type="ECO:0000313" key="12">
    <source>
        <dbReference type="EMBL" id="EKG21670.1"/>
    </source>
</evidence>
<reference evidence="12 13" key="1">
    <citation type="journal article" date="2012" name="BMC Genomics">
        <title>Tools to kill: Genome of one of the most destructive plant pathogenic fungi Macrophomina phaseolina.</title>
        <authorList>
            <person name="Islam M.S."/>
            <person name="Haque M.S."/>
            <person name="Islam M.M."/>
            <person name="Emdad E.M."/>
            <person name="Halim A."/>
            <person name="Hossen Q.M.M."/>
            <person name="Hossain M.Z."/>
            <person name="Ahmed B."/>
            <person name="Rahim S."/>
            <person name="Rahman M.S."/>
            <person name="Alam M.M."/>
            <person name="Hou S."/>
            <person name="Wan X."/>
            <person name="Saito J.A."/>
            <person name="Alam M."/>
        </authorList>
    </citation>
    <scope>NUCLEOTIDE SEQUENCE [LARGE SCALE GENOMIC DNA]</scope>
    <source>
        <strain evidence="12 13">MS6</strain>
    </source>
</reference>
<protein>
    <recommendedName>
        <fullName evidence="10">Pectate lyase</fullName>
        <ecNumber evidence="10">4.2.2.2</ecNumber>
    </recommendedName>
</protein>
<feature type="compositionally biased region" description="Gly residues" evidence="11">
    <location>
        <begin position="176"/>
        <end position="185"/>
    </location>
</feature>
<comment type="cofactor">
    <cofactor evidence="2 10">
        <name>Ca(2+)</name>
        <dbReference type="ChEBI" id="CHEBI:29108"/>
    </cofactor>
</comment>
<comment type="catalytic activity">
    <reaction evidence="1 10">
        <text>Eliminative cleavage of (1-&gt;4)-alpha-D-galacturonan to give oligosaccharides with 4-deoxy-alpha-D-galact-4-enuronosyl groups at their non-reducing ends.</text>
        <dbReference type="EC" id="4.2.2.2"/>
    </reaction>
</comment>
<name>K2SYJ8_MACPH</name>
<comment type="similarity">
    <text evidence="4 10">Belongs to the polysaccharide lyase 3 family.</text>
</comment>
<dbReference type="InterPro" id="IPR011050">
    <property type="entry name" value="Pectin_lyase_fold/virulence"/>
</dbReference>
<dbReference type="EMBL" id="AHHD01000041">
    <property type="protein sequence ID" value="EKG21670.1"/>
    <property type="molecule type" value="Genomic_DNA"/>
</dbReference>
<comment type="caution">
    <text evidence="12">The sequence shown here is derived from an EMBL/GenBank/DDBJ whole genome shotgun (WGS) entry which is preliminary data.</text>
</comment>
<evidence type="ECO:0000256" key="2">
    <source>
        <dbReference type="ARBA" id="ARBA00001913"/>
    </source>
</evidence>
<dbReference type="OrthoDB" id="441042at2759"/>
<sequence length="228" mass="23775">MTALIPFEFGSPAQVLQQAQYVEGQFDCQGQKYDRGMQCNDQGNTGPENAVFIIAPGGTLSNCVIGPNQIEGIHCEGDCVLENIWVEDVCEDAFTFRQQQGTSYVIGGGAFNAVDKIMNHNGGGTVVIRNFYAEQFVSQNSGGGVGGGPNNQALRGNNAGQPAQLAEGDEQSRSSGTGGGGGSGSGSRFDGTGIDGDGSSFNDPARLSEGPTQQCQYTQADIQNCPPF</sequence>
<dbReference type="InParanoid" id="K2SYJ8"/>
<comment type="function">
    <text evidence="9 10">Pectinolytic enzyme consist of four classes of enzymes: pectin lyase, polygalacturonase, pectin methylesterase and rhamnogalacturonase. Among pectinolytic enzymes, pectin lyase is the most important in depolymerization of pectin, since it cleaves internal glycosidic bonds of highly methylated pectins. Favors pectate, the anion, over pectin, the methyl ester.</text>
</comment>
<evidence type="ECO:0000313" key="13">
    <source>
        <dbReference type="Proteomes" id="UP000007129"/>
    </source>
</evidence>
<keyword evidence="5 10" id="KW-0964">Secreted</keyword>
<dbReference type="InterPro" id="IPR012334">
    <property type="entry name" value="Pectin_lyas_fold"/>
</dbReference>
<feature type="compositionally biased region" description="Polar residues" evidence="11">
    <location>
        <begin position="210"/>
        <end position="222"/>
    </location>
</feature>
<accession>K2SYJ8</accession>
<evidence type="ECO:0000256" key="7">
    <source>
        <dbReference type="ARBA" id="ARBA00022837"/>
    </source>
</evidence>
<keyword evidence="6" id="KW-0732">Signal</keyword>
<evidence type="ECO:0000256" key="11">
    <source>
        <dbReference type="SAM" id="MobiDB-lite"/>
    </source>
</evidence>
<comment type="subcellular location">
    <subcellularLocation>
        <location evidence="3 10">Secreted</location>
    </subcellularLocation>
</comment>
<proteinExistence type="inferred from homology"/>
<evidence type="ECO:0000256" key="4">
    <source>
        <dbReference type="ARBA" id="ARBA00006463"/>
    </source>
</evidence>
<dbReference type="Proteomes" id="UP000007129">
    <property type="component" value="Unassembled WGS sequence"/>
</dbReference>